<dbReference type="RefSeq" id="WP_085241173.1">
    <property type="nucleotide sequence ID" value="NZ_LQPE01000063.1"/>
</dbReference>
<dbReference type="EMBL" id="LQPE01000063">
    <property type="protein sequence ID" value="ORW06384.1"/>
    <property type="molecule type" value="Genomic_DNA"/>
</dbReference>
<name>A0A1X1Y5T1_9MYCO</name>
<dbReference type="AlphaFoldDB" id="A0A1X1Y5T1"/>
<gene>
    <name evidence="1" type="ORF">AWC14_25645</name>
</gene>
<comment type="caution">
    <text evidence="1">The sequence shown here is derived from an EMBL/GenBank/DDBJ whole genome shotgun (WGS) entry which is preliminary data.</text>
</comment>
<sequence>MAGEDRRPSTQIGIEPAEQWERWTGSITPPEWRLMKRAKVDKRGGVKWITFPDTINGVDVIVEMPENAPTKSCHENRHDHCPHRLGGPHEGGHVLKAGAIGFCWRCGCPCHRDPHRAGRLF</sequence>
<accession>A0A1X1Y5T1</accession>
<evidence type="ECO:0000313" key="2">
    <source>
        <dbReference type="Proteomes" id="UP000193487"/>
    </source>
</evidence>
<organism evidence="1 2">
    <name type="scientific">Mycobacterium kyorinense</name>
    <dbReference type="NCBI Taxonomy" id="487514"/>
    <lineage>
        <taxon>Bacteria</taxon>
        <taxon>Bacillati</taxon>
        <taxon>Actinomycetota</taxon>
        <taxon>Actinomycetes</taxon>
        <taxon>Mycobacteriales</taxon>
        <taxon>Mycobacteriaceae</taxon>
        <taxon>Mycobacterium</taxon>
    </lineage>
</organism>
<proteinExistence type="predicted"/>
<dbReference type="OrthoDB" id="4724445at2"/>
<protein>
    <submittedName>
        <fullName evidence="1">Uncharacterized protein</fullName>
    </submittedName>
</protein>
<dbReference type="Proteomes" id="UP000193487">
    <property type="component" value="Unassembled WGS sequence"/>
</dbReference>
<evidence type="ECO:0000313" key="1">
    <source>
        <dbReference type="EMBL" id="ORW06384.1"/>
    </source>
</evidence>
<reference evidence="1 2" key="1">
    <citation type="submission" date="2016-01" db="EMBL/GenBank/DDBJ databases">
        <title>The new phylogeny of the genus Mycobacterium.</title>
        <authorList>
            <person name="Tarcisio F."/>
            <person name="Conor M."/>
            <person name="Antonella G."/>
            <person name="Elisabetta G."/>
            <person name="Giulia F.S."/>
            <person name="Sara T."/>
            <person name="Anna F."/>
            <person name="Clotilde B."/>
            <person name="Roberto B."/>
            <person name="Veronica D.S."/>
            <person name="Fabio R."/>
            <person name="Monica P."/>
            <person name="Olivier J."/>
            <person name="Enrico T."/>
            <person name="Nicola S."/>
        </authorList>
    </citation>
    <scope>NUCLEOTIDE SEQUENCE [LARGE SCALE GENOMIC DNA]</scope>
    <source>
        <strain evidence="1 2">DSM 45166</strain>
    </source>
</reference>
<keyword evidence="2" id="KW-1185">Reference proteome</keyword>